<organism evidence="4 5">
    <name type="scientific">Verticillium longisporum</name>
    <name type="common">Verticillium dahliae var. longisporum</name>
    <dbReference type="NCBI Taxonomy" id="100787"/>
    <lineage>
        <taxon>Eukaryota</taxon>
        <taxon>Fungi</taxon>
        <taxon>Dikarya</taxon>
        <taxon>Ascomycota</taxon>
        <taxon>Pezizomycotina</taxon>
        <taxon>Sordariomycetes</taxon>
        <taxon>Hypocreomycetidae</taxon>
        <taxon>Glomerellales</taxon>
        <taxon>Plectosphaerellaceae</taxon>
        <taxon>Verticillium</taxon>
    </lineage>
</organism>
<reference evidence="5 6" key="1">
    <citation type="submission" date="2015-05" db="EMBL/GenBank/DDBJ databases">
        <authorList>
            <person name="Fogelqvist Johan"/>
        </authorList>
    </citation>
    <scope>NUCLEOTIDE SEQUENCE [LARGE SCALE GENOMIC DNA]</scope>
    <source>
        <strain evidence="4">VL1</strain>
        <strain evidence="3">VL2</strain>
    </source>
</reference>
<evidence type="ECO:0000256" key="1">
    <source>
        <dbReference type="SAM" id="MobiDB-lite"/>
    </source>
</evidence>
<feature type="signal peptide" evidence="2">
    <location>
        <begin position="1"/>
        <end position="20"/>
    </location>
</feature>
<dbReference type="EMBL" id="CVQI01011112">
    <property type="protein sequence ID" value="CRK20449.1"/>
    <property type="molecule type" value="Genomic_DNA"/>
</dbReference>
<feature type="region of interest" description="Disordered" evidence="1">
    <location>
        <begin position="160"/>
        <end position="180"/>
    </location>
</feature>
<proteinExistence type="predicted"/>
<sequence length="330" mass="36692">MPSFLSAALLSLVAAHLAASQTVNCNSMGIPDGYQGFDKWRATTKDCSEATNKLEEHFGQAVPEASFGCVSLAISGGCEVSMCDSSDVRRNIDYTAAWTAARVIHARHKADGKVAGYISLDDYSDAGGFKVFVKVAATDSPNPTGKRKRSLFGRPSALNLGEREEPKEVEARAPSDETSALPAVEKRWDWNWFSKDSWPIDHTGLYTNIRTAWGTEENIGDDQVLNAMENLLTDWNNVQGNPSSLTPPAYHAPNDMRIQFEWAAHNNHNVNDIGYEERIQMLHWAVQERRIHAPRQNFSMQVRRGNVSVGHLIIRVFWVGQDESLSNVCN</sequence>
<accession>A0A0G4MKC8</accession>
<protein>
    <recommendedName>
        <fullName evidence="7">Ecp2 effector protein domain-containing protein</fullName>
    </recommendedName>
</protein>
<dbReference type="Proteomes" id="UP000045706">
    <property type="component" value="Unassembled WGS sequence"/>
</dbReference>
<gene>
    <name evidence="4" type="ORF">BN1708_006463</name>
    <name evidence="3" type="ORF">BN1723_000296</name>
</gene>
<evidence type="ECO:0000313" key="4">
    <source>
        <dbReference type="EMBL" id="CRK34629.1"/>
    </source>
</evidence>
<dbReference type="Proteomes" id="UP000044602">
    <property type="component" value="Unassembled WGS sequence"/>
</dbReference>
<evidence type="ECO:0000313" key="3">
    <source>
        <dbReference type="EMBL" id="CRK20449.1"/>
    </source>
</evidence>
<evidence type="ECO:0000313" key="5">
    <source>
        <dbReference type="Proteomes" id="UP000044602"/>
    </source>
</evidence>
<feature type="compositionally biased region" description="Basic and acidic residues" evidence="1">
    <location>
        <begin position="161"/>
        <end position="175"/>
    </location>
</feature>
<dbReference type="AlphaFoldDB" id="A0A0G4MKC8"/>
<dbReference type="EMBL" id="CVQH01023083">
    <property type="protein sequence ID" value="CRK34629.1"/>
    <property type="molecule type" value="Genomic_DNA"/>
</dbReference>
<keyword evidence="2" id="KW-0732">Signal</keyword>
<keyword evidence="5" id="KW-1185">Reference proteome</keyword>
<evidence type="ECO:0000313" key="6">
    <source>
        <dbReference type="Proteomes" id="UP000045706"/>
    </source>
</evidence>
<evidence type="ECO:0008006" key="7">
    <source>
        <dbReference type="Google" id="ProtNLM"/>
    </source>
</evidence>
<feature type="chain" id="PRO_5007404922" description="Ecp2 effector protein domain-containing protein" evidence="2">
    <location>
        <begin position="21"/>
        <end position="330"/>
    </location>
</feature>
<evidence type="ECO:0000256" key="2">
    <source>
        <dbReference type="SAM" id="SignalP"/>
    </source>
</evidence>
<name>A0A0G4MKC8_VERLO</name>
<feature type="non-terminal residue" evidence="4">
    <location>
        <position position="330"/>
    </location>
</feature>